<dbReference type="EC" id="3.1.1.-" evidence="3"/>
<dbReference type="InterPro" id="IPR019819">
    <property type="entry name" value="Carboxylesterase_B_CS"/>
</dbReference>
<protein>
    <recommendedName>
        <fullName evidence="3">Carboxylic ester hydrolase</fullName>
        <ecNumber evidence="3">3.1.1.-</ecNumber>
    </recommendedName>
</protein>
<name>A0A7Y8C646_9PSED</name>
<feature type="domain" description="Carboxylesterase type B" evidence="4">
    <location>
        <begin position="356"/>
        <end position="461"/>
    </location>
</feature>
<dbReference type="PROSITE" id="PS00941">
    <property type="entry name" value="CARBOXYLESTERASE_B_2"/>
    <property type="match status" value="1"/>
</dbReference>
<gene>
    <name evidence="5" type="ORF">HX882_29770</name>
</gene>
<evidence type="ECO:0000259" key="4">
    <source>
        <dbReference type="Pfam" id="PF00135"/>
    </source>
</evidence>
<evidence type="ECO:0000313" key="5">
    <source>
        <dbReference type="EMBL" id="NWC00067.1"/>
    </source>
</evidence>
<dbReference type="SUPFAM" id="SSF53474">
    <property type="entry name" value="alpha/beta-Hydrolases"/>
    <property type="match status" value="1"/>
</dbReference>
<accession>A0A7Y8C646</accession>
<reference evidence="5 6" key="1">
    <citation type="submission" date="2020-04" db="EMBL/GenBank/DDBJ databases">
        <title>Molecular characterization of pseudomonads from Agaricus bisporus reveal novel blotch 2 pathogens in Western Europe.</title>
        <authorList>
            <person name="Taparia T."/>
            <person name="Krijger M."/>
            <person name="Haynes E."/>
            <person name="Elpinstone J.G."/>
            <person name="Noble R."/>
            <person name="Van Der Wolf J."/>
        </authorList>
    </citation>
    <scope>NUCLEOTIDE SEQUENCE [LARGE SCALE GENOMIC DNA]</scope>
    <source>
        <strain evidence="5 6">H7001</strain>
    </source>
</reference>
<organism evidence="5 6">
    <name type="scientific">Pseudomonas gingeri</name>
    <dbReference type="NCBI Taxonomy" id="117681"/>
    <lineage>
        <taxon>Bacteria</taxon>
        <taxon>Pseudomonadati</taxon>
        <taxon>Pseudomonadota</taxon>
        <taxon>Gammaproteobacteria</taxon>
        <taxon>Pseudomonadales</taxon>
        <taxon>Pseudomonadaceae</taxon>
        <taxon>Pseudomonas</taxon>
    </lineage>
</organism>
<dbReference type="AlphaFoldDB" id="A0A7Y8C646"/>
<dbReference type="InterPro" id="IPR019826">
    <property type="entry name" value="Carboxylesterase_B_AS"/>
</dbReference>
<proteinExistence type="inferred from homology"/>
<dbReference type="EMBL" id="JACAQB010000028">
    <property type="protein sequence ID" value="NWC00067.1"/>
    <property type="molecule type" value="Genomic_DNA"/>
</dbReference>
<dbReference type="Gene3D" id="3.40.50.1820">
    <property type="entry name" value="alpha/beta hydrolase"/>
    <property type="match status" value="1"/>
</dbReference>
<dbReference type="PANTHER" id="PTHR11559">
    <property type="entry name" value="CARBOXYLESTERASE"/>
    <property type="match status" value="1"/>
</dbReference>
<evidence type="ECO:0000256" key="1">
    <source>
        <dbReference type="ARBA" id="ARBA00005964"/>
    </source>
</evidence>
<keyword evidence="2 3" id="KW-0378">Hydrolase</keyword>
<sequence>MNSNAPVVETKEGLIQGGIEGRMYVFKGIPYAAPPLGNLRWRAPEPVTKWPDIYRADHYGPANFQNAKLCEAMAGGDPGPLSEDCLYLNVWTPRLDKNAELPVMVWIHGGGYLLGSGGLPPYIGAPLASRQVVVVSINYRLGHLGFFAHPALDRENGGAAVCNFALLDQMAALEWVQRNIAGFGGDPHNVTLFGQSAGGRSVLSLFAAPQARGLFHKGIAQSVYGLPDSPRKDALERGVKFADCHKLGGADASVERLRQLPAEHFWALDPALAPFGGPVPISGDTVLPKPILEVFEQGEQALLPLIIGNNSDDSSILNDFGFSPIEIIEALTPEQYEWVKGLYPGLPDDEELGRQVGRDLLFSTMAYVIVEAHRAKGAASWRYYFEYVAEQSRPGFPHGARHGDEIAYVLGTGTVAPPQDQPLTEPDQTFARRVSAYWLAFAHLADGADSIETPGEVAWKKHKPLVPGLLVGQAMRFGKDVSDGIALEDNFMALRVLAFAPLLKDLGALLP</sequence>
<dbReference type="InterPro" id="IPR029058">
    <property type="entry name" value="AB_hydrolase_fold"/>
</dbReference>
<comment type="caution">
    <text evidence="5">The sequence shown here is derived from an EMBL/GenBank/DDBJ whole genome shotgun (WGS) entry which is preliminary data.</text>
</comment>
<dbReference type="Pfam" id="PF00135">
    <property type="entry name" value="COesterase"/>
    <property type="match status" value="2"/>
</dbReference>
<dbReference type="PROSITE" id="PS00122">
    <property type="entry name" value="CARBOXYLESTERASE_B_1"/>
    <property type="match status" value="1"/>
</dbReference>
<dbReference type="InterPro" id="IPR002018">
    <property type="entry name" value="CarbesteraseB"/>
</dbReference>
<dbReference type="GO" id="GO:0016787">
    <property type="term" value="F:hydrolase activity"/>
    <property type="evidence" value="ECO:0007669"/>
    <property type="project" value="UniProtKB-KW"/>
</dbReference>
<dbReference type="RefSeq" id="WP_177105537.1">
    <property type="nucleotide sequence ID" value="NZ_JACAQB010000028.1"/>
</dbReference>
<evidence type="ECO:0000313" key="6">
    <source>
        <dbReference type="Proteomes" id="UP000539985"/>
    </source>
</evidence>
<dbReference type="InterPro" id="IPR050309">
    <property type="entry name" value="Type-B_Carboxylest/Lipase"/>
</dbReference>
<evidence type="ECO:0000256" key="3">
    <source>
        <dbReference type="RuleBase" id="RU361235"/>
    </source>
</evidence>
<evidence type="ECO:0000256" key="2">
    <source>
        <dbReference type="ARBA" id="ARBA00022801"/>
    </source>
</evidence>
<comment type="similarity">
    <text evidence="1 3">Belongs to the type-B carboxylesterase/lipase family.</text>
</comment>
<feature type="domain" description="Carboxylesterase type B" evidence="4">
    <location>
        <begin position="5"/>
        <end position="327"/>
    </location>
</feature>
<dbReference type="Proteomes" id="UP000539985">
    <property type="component" value="Unassembled WGS sequence"/>
</dbReference>